<evidence type="ECO:0000256" key="3">
    <source>
        <dbReference type="ARBA" id="ARBA00022801"/>
    </source>
</evidence>
<feature type="binding site" evidence="8">
    <location>
        <position position="12"/>
    </location>
    <ligand>
        <name>Mg(2+)</name>
        <dbReference type="ChEBI" id="CHEBI:18420"/>
    </ligand>
</feature>
<organism evidence="9 10">
    <name type="scientific">Paenibacillus woosongensis</name>
    <dbReference type="NCBI Taxonomy" id="307580"/>
    <lineage>
        <taxon>Bacteria</taxon>
        <taxon>Bacillati</taxon>
        <taxon>Bacillota</taxon>
        <taxon>Bacilli</taxon>
        <taxon>Bacillales</taxon>
        <taxon>Paenibacillaceae</taxon>
        <taxon>Paenibacillus</taxon>
    </lineage>
</organism>
<evidence type="ECO:0000256" key="4">
    <source>
        <dbReference type="ARBA" id="ARBA00022842"/>
    </source>
</evidence>
<dbReference type="Proteomes" id="UP000447876">
    <property type="component" value="Unassembled WGS sequence"/>
</dbReference>
<protein>
    <recommendedName>
        <fullName evidence="5">Acid sugar phosphatase</fullName>
        <ecNumber evidence="5">3.1.3.-</ecNumber>
    </recommendedName>
</protein>
<proteinExistence type="inferred from homology"/>
<dbReference type="NCBIfam" id="TIGR01460">
    <property type="entry name" value="HAD-SF-IIA"/>
    <property type="match status" value="1"/>
</dbReference>
<dbReference type="InterPro" id="IPR023214">
    <property type="entry name" value="HAD_sf"/>
</dbReference>
<dbReference type="Pfam" id="PF13242">
    <property type="entry name" value="Hydrolase_like"/>
    <property type="match status" value="1"/>
</dbReference>
<dbReference type="SFLD" id="SFLDS00003">
    <property type="entry name" value="Haloacid_Dehalogenase"/>
    <property type="match status" value="1"/>
</dbReference>
<gene>
    <name evidence="9" type="ORF">GNP95_21600</name>
</gene>
<evidence type="ECO:0000256" key="5">
    <source>
        <dbReference type="PIRNR" id="PIRNR000915"/>
    </source>
</evidence>
<evidence type="ECO:0000256" key="7">
    <source>
        <dbReference type="PIRSR" id="PIRSR000915-2"/>
    </source>
</evidence>
<comment type="cofactor">
    <cofactor evidence="8">
        <name>Mg(2+)</name>
        <dbReference type="ChEBI" id="CHEBI:18420"/>
    </cofactor>
    <text evidence="8">Divalent metal ions. Mg(2+) is the most effective.</text>
</comment>
<accession>A0A7X3CQW7</accession>
<dbReference type="EMBL" id="WNZW01000013">
    <property type="protein sequence ID" value="MUG47550.1"/>
    <property type="molecule type" value="Genomic_DNA"/>
</dbReference>
<dbReference type="SUPFAM" id="SSF56784">
    <property type="entry name" value="HAD-like"/>
    <property type="match status" value="1"/>
</dbReference>
<evidence type="ECO:0000313" key="9">
    <source>
        <dbReference type="EMBL" id="MUG47550.1"/>
    </source>
</evidence>
<evidence type="ECO:0000313" key="10">
    <source>
        <dbReference type="Proteomes" id="UP000447876"/>
    </source>
</evidence>
<sequence length="268" mass="28371">MTNWRAYLIDLDGTMYHGNRMIPGADQLINAMKYNEIPYLFVTNNSSRTPADVAEHLRQMGIPAETEDVCTSAVAAAEYIAGLQPGARVAPIGEHGLIEALKLAGLTIDSEQPEYVVQGIDRSFTYEKLAQASRWIAGGAKYVLTNPDLLLPGQDGLMPGAGTISAAIVAASGAQPVTIGKPSEIMMKHAMDRLGVRPDETAVIGDNMYTDISAGAHAGCGTILALTGVTTRGNLSELQAKTGVRPDQICDSLADVQSLVVSSLESTR</sequence>
<comment type="similarity">
    <text evidence="1 5">Belongs to the HAD-like hydrolase superfamily. NagD family.</text>
</comment>
<evidence type="ECO:0000256" key="6">
    <source>
        <dbReference type="PIRSR" id="PIRSR000915-1"/>
    </source>
</evidence>
<reference evidence="9 10" key="1">
    <citation type="submission" date="2019-11" db="EMBL/GenBank/DDBJ databases">
        <title>Draft genome sequences of five Paenibacillus species of dairy origin.</title>
        <authorList>
            <person name="Olajide A.M."/>
            <person name="Chen S."/>
            <person name="Lapointe G."/>
        </authorList>
    </citation>
    <scope>NUCLEOTIDE SEQUENCE [LARGE SCALE GENOMIC DNA]</scope>
    <source>
        <strain evidence="9 10">12CR55</strain>
    </source>
</reference>
<dbReference type="Pfam" id="PF13344">
    <property type="entry name" value="Hydrolase_6"/>
    <property type="match status" value="1"/>
</dbReference>
<feature type="active site" description="Nucleophile" evidence="6">
    <location>
        <position position="10"/>
    </location>
</feature>
<dbReference type="PANTHER" id="PTHR19288:SF46">
    <property type="entry name" value="HALOACID DEHALOGENASE-LIKE HYDROLASE DOMAIN-CONTAINING PROTEIN 2"/>
    <property type="match status" value="1"/>
</dbReference>
<dbReference type="NCBIfam" id="TIGR01457">
    <property type="entry name" value="HAD-SF-IIA-hyp2"/>
    <property type="match status" value="1"/>
</dbReference>
<comment type="function">
    <text evidence="5">Catalyzes the dephosphorylation of 2-6 carbon acid sugars in vitro.</text>
</comment>
<feature type="binding site" evidence="7">
    <location>
        <position position="181"/>
    </location>
    <ligand>
        <name>substrate</name>
    </ligand>
</feature>
<dbReference type="RefSeq" id="WP_155612921.1">
    <property type="nucleotide sequence ID" value="NZ_WNZW01000013.1"/>
</dbReference>
<dbReference type="GO" id="GO:0046872">
    <property type="term" value="F:metal ion binding"/>
    <property type="evidence" value="ECO:0007669"/>
    <property type="project" value="UniProtKB-KW"/>
</dbReference>
<feature type="binding site" evidence="8">
    <location>
        <position position="206"/>
    </location>
    <ligand>
        <name>Mg(2+)</name>
        <dbReference type="ChEBI" id="CHEBI:18420"/>
    </ligand>
</feature>
<evidence type="ECO:0000256" key="1">
    <source>
        <dbReference type="ARBA" id="ARBA00006696"/>
    </source>
</evidence>
<dbReference type="AlphaFoldDB" id="A0A7X3CQW7"/>
<name>A0A7X3CQW7_9BACL</name>
<feature type="active site" description="Proton donor" evidence="6">
    <location>
        <position position="12"/>
    </location>
</feature>
<dbReference type="EC" id="3.1.3.-" evidence="5"/>
<dbReference type="InterPro" id="IPR006357">
    <property type="entry name" value="HAD-SF_hydro_IIA"/>
</dbReference>
<keyword evidence="4 5" id="KW-0460">Magnesium</keyword>
<evidence type="ECO:0000256" key="2">
    <source>
        <dbReference type="ARBA" id="ARBA00022723"/>
    </source>
</evidence>
<dbReference type="PIRSF" id="PIRSF000915">
    <property type="entry name" value="PGP-type_phosphatase"/>
    <property type="match status" value="1"/>
</dbReference>
<comment type="caution">
    <text evidence="9">The sequence shown here is derived from an EMBL/GenBank/DDBJ whole genome shotgun (WGS) entry which is preliminary data.</text>
</comment>
<dbReference type="SFLD" id="SFLDG01139">
    <property type="entry name" value="C2.A:_Pyridoxal_Phosphate_Phos"/>
    <property type="match status" value="1"/>
</dbReference>
<dbReference type="PANTHER" id="PTHR19288">
    <property type="entry name" value="4-NITROPHENYLPHOSPHATASE-RELATED"/>
    <property type="match status" value="1"/>
</dbReference>
<keyword evidence="2 5" id="KW-0479">Metal-binding</keyword>
<dbReference type="CDD" id="cd07530">
    <property type="entry name" value="HAD_Pase_UmpH-like"/>
    <property type="match status" value="1"/>
</dbReference>
<dbReference type="InterPro" id="IPR036412">
    <property type="entry name" value="HAD-like_sf"/>
</dbReference>
<dbReference type="GO" id="GO:0016791">
    <property type="term" value="F:phosphatase activity"/>
    <property type="evidence" value="ECO:0007669"/>
    <property type="project" value="TreeGrafter"/>
</dbReference>
<evidence type="ECO:0000256" key="8">
    <source>
        <dbReference type="PIRSR" id="PIRSR000915-3"/>
    </source>
</evidence>
<feature type="binding site" evidence="8">
    <location>
        <position position="10"/>
    </location>
    <ligand>
        <name>Mg(2+)</name>
        <dbReference type="ChEBI" id="CHEBI:18420"/>
    </ligand>
</feature>
<dbReference type="Gene3D" id="3.40.50.1000">
    <property type="entry name" value="HAD superfamily/HAD-like"/>
    <property type="match status" value="2"/>
</dbReference>
<dbReference type="GO" id="GO:0005737">
    <property type="term" value="C:cytoplasm"/>
    <property type="evidence" value="ECO:0007669"/>
    <property type="project" value="TreeGrafter"/>
</dbReference>
<dbReference type="InterPro" id="IPR006354">
    <property type="entry name" value="HAD-SF_hydro_IIA_hyp1"/>
</dbReference>
<keyword evidence="3 9" id="KW-0378">Hydrolase</keyword>
<dbReference type="OrthoDB" id="9810449at2"/>